<dbReference type="AlphaFoldDB" id="A0AAQ3NC47"/>
<evidence type="ECO:0000313" key="2">
    <source>
        <dbReference type="EMBL" id="WVZ06851.1"/>
    </source>
</evidence>
<feature type="region of interest" description="Disordered" evidence="1">
    <location>
        <begin position="41"/>
        <end position="66"/>
    </location>
</feature>
<dbReference type="EMBL" id="CP144695">
    <property type="protein sequence ID" value="WVZ06851.1"/>
    <property type="molecule type" value="Genomic_DNA"/>
</dbReference>
<evidence type="ECO:0000313" key="3">
    <source>
        <dbReference type="Proteomes" id="UP001374535"/>
    </source>
</evidence>
<name>A0AAQ3NC47_VIGMU</name>
<proteinExistence type="predicted"/>
<gene>
    <name evidence="2" type="ORF">V8G54_020197</name>
</gene>
<feature type="compositionally biased region" description="Low complexity" evidence="1">
    <location>
        <begin position="41"/>
        <end position="64"/>
    </location>
</feature>
<reference evidence="2 3" key="1">
    <citation type="journal article" date="2023" name="Life. Sci Alliance">
        <title>Evolutionary insights into 3D genome organization and epigenetic landscape of Vigna mungo.</title>
        <authorList>
            <person name="Junaid A."/>
            <person name="Singh B."/>
            <person name="Bhatia S."/>
        </authorList>
    </citation>
    <scope>NUCLEOTIDE SEQUENCE [LARGE SCALE GENOMIC DNA]</scope>
    <source>
        <strain evidence="2">Urdbean</strain>
    </source>
</reference>
<sequence>MRHPFRHSLLSIAHFDRSKTRRSKIFIRAGRGPILFLHSSSPFPSSHTKPRPNNNNPNHYQNRNHNSDPYPNPFIFSFPFSNFEIPHFCRISGTQQCSDRTIQHVAKPGAVVIQRSPTATVLLAELLAFRQRRLRYVAKELLMRWLHAGLSEHPVTVSTPTNPFFPTQLSTNIVETPTRFEPGLVI</sequence>
<accession>A0AAQ3NC47</accession>
<organism evidence="2 3">
    <name type="scientific">Vigna mungo</name>
    <name type="common">Black gram</name>
    <name type="synonym">Phaseolus mungo</name>
    <dbReference type="NCBI Taxonomy" id="3915"/>
    <lineage>
        <taxon>Eukaryota</taxon>
        <taxon>Viridiplantae</taxon>
        <taxon>Streptophyta</taxon>
        <taxon>Embryophyta</taxon>
        <taxon>Tracheophyta</taxon>
        <taxon>Spermatophyta</taxon>
        <taxon>Magnoliopsida</taxon>
        <taxon>eudicotyledons</taxon>
        <taxon>Gunneridae</taxon>
        <taxon>Pentapetalae</taxon>
        <taxon>rosids</taxon>
        <taxon>fabids</taxon>
        <taxon>Fabales</taxon>
        <taxon>Fabaceae</taxon>
        <taxon>Papilionoideae</taxon>
        <taxon>50 kb inversion clade</taxon>
        <taxon>NPAAA clade</taxon>
        <taxon>indigoferoid/millettioid clade</taxon>
        <taxon>Phaseoleae</taxon>
        <taxon>Vigna</taxon>
    </lineage>
</organism>
<evidence type="ECO:0000256" key="1">
    <source>
        <dbReference type="SAM" id="MobiDB-lite"/>
    </source>
</evidence>
<protein>
    <submittedName>
        <fullName evidence="2">Uncharacterized protein</fullName>
    </submittedName>
</protein>
<dbReference type="Proteomes" id="UP001374535">
    <property type="component" value="Chromosome 6"/>
</dbReference>
<keyword evidence="3" id="KW-1185">Reference proteome</keyword>